<dbReference type="OrthoDB" id="273823at2759"/>
<keyword evidence="5" id="KW-0175">Coiled coil</keyword>
<evidence type="ECO:0000256" key="4">
    <source>
        <dbReference type="PROSITE-ProRule" id="PRU00504"/>
    </source>
</evidence>
<dbReference type="InterPro" id="IPR011042">
    <property type="entry name" value="6-blade_b-propeller_TolB-like"/>
</dbReference>
<gene>
    <name evidence="6" type="ORF">EDS130_LOCUS36732</name>
</gene>
<dbReference type="AlphaFoldDB" id="A0A815M2Z6"/>
<sequence length="473" mass="55617">MDKMTTNEAQCFLCNKHTSTYSCQGCSNEFCLEDFTKHRQDLTEEFKTIINNYDRFRENLQERKEKPQYYYAYIDINQWEKNSIEIIRQTARQCRQTFLKAIEEFLVDIEEKFNKLIKEIKEIQEENEVNETNLKDLKEKLREITRKVNDSSEIFIEEDSQTFITRISVKSRRKPKLEKWKQNGSTICGGNGRGDKSYQLSSPEGIFIDKYQNIFIADSGNHRIVRWKRNENEGTIVAGGNGKGNSLYQLNHPTDMIFDEQTDSLIIADYGNRRVMWWFLNEDKPEIFLRRIDCWRLTMDRFRCVYVSDDMEHEVRRWKMEEDGRGRIFAGGYGRGENLHQFQFPNFMFVDDEQSIYVSDVENHRVMKWIKYAEEGIVVAGGNGCGENPNQLNCPEGIIVDHEGRIYVADCGNHRIMRWCEGDEEGEIIVGGNGQRNEPNQLSYPRSLSFDGEGNLYVGDKENHLIQRFDLII</sequence>
<dbReference type="InterPro" id="IPR001258">
    <property type="entry name" value="NHL_repeat"/>
</dbReference>
<feature type="repeat" description="NHL" evidence="4">
    <location>
        <begin position="385"/>
        <end position="416"/>
    </location>
</feature>
<dbReference type="PROSITE" id="PS51125">
    <property type="entry name" value="NHL"/>
    <property type="match status" value="1"/>
</dbReference>
<evidence type="ECO:0000256" key="2">
    <source>
        <dbReference type="ARBA" id="ARBA00022737"/>
    </source>
</evidence>
<reference evidence="6" key="1">
    <citation type="submission" date="2021-02" db="EMBL/GenBank/DDBJ databases">
        <authorList>
            <person name="Nowell W R."/>
        </authorList>
    </citation>
    <scope>NUCLEOTIDE SEQUENCE</scope>
</reference>
<feature type="coiled-coil region" evidence="5">
    <location>
        <begin position="99"/>
        <end position="154"/>
    </location>
</feature>
<organism evidence="6 7">
    <name type="scientific">Adineta ricciae</name>
    <name type="common">Rotifer</name>
    <dbReference type="NCBI Taxonomy" id="249248"/>
    <lineage>
        <taxon>Eukaryota</taxon>
        <taxon>Metazoa</taxon>
        <taxon>Spiralia</taxon>
        <taxon>Gnathifera</taxon>
        <taxon>Rotifera</taxon>
        <taxon>Eurotatoria</taxon>
        <taxon>Bdelloidea</taxon>
        <taxon>Adinetida</taxon>
        <taxon>Adinetidae</taxon>
        <taxon>Adineta</taxon>
    </lineage>
</organism>
<dbReference type="Gene3D" id="2.120.10.30">
    <property type="entry name" value="TolB, C-terminal domain"/>
    <property type="match status" value="2"/>
</dbReference>
<evidence type="ECO:0000256" key="3">
    <source>
        <dbReference type="ARBA" id="ARBA00023180"/>
    </source>
</evidence>
<dbReference type="Proteomes" id="UP000663852">
    <property type="component" value="Unassembled WGS sequence"/>
</dbReference>
<evidence type="ECO:0000256" key="1">
    <source>
        <dbReference type="ARBA" id="ARBA00022729"/>
    </source>
</evidence>
<dbReference type="Pfam" id="PF01436">
    <property type="entry name" value="NHL"/>
    <property type="match status" value="2"/>
</dbReference>
<dbReference type="EMBL" id="CAJNOJ010000346">
    <property type="protein sequence ID" value="CAF1411023.1"/>
    <property type="molecule type" value="Genomic_DNA"/>
</dbReference>
<comment type="caution">
    <text evidence="6">The sequence shown here is derived from an EMBL/GenBank/DDBJ whole genome shotgun (WGS) entry which is preliminary data.</text>
</comment>
<protein>
    <submittedName>
        <fullName evidence="6">Uncharacterized protein</fullName>
    </submittedName>
</protein>
<evidence type="ECO:0000256" key="5">
    <source>
        <dbReference type="SAM" id="Coils"/>
    </source>
</evidence>
<dbReference type="PANTHER" id="PTHR10680:SF28">
    <property type="entry name" value="SMP-30_GLUCONOLACTONASE_LRE-LIKE REGION DOMAIN-CONTAINING PROTEIN"/>
    <property type="match status" value="1"/>
</dbReference>
<evidence type="ECO:0000313" key="6">
    <source>
        <dbReference type="EMBL" id="CAF1411023.1"/>
    </source>
</evidence>
<dbReference type="PANTHER" id="PTHR10680">
    <property type="entry name" value="PEPTIDYL-GLYCINE ALPHA-AMIDATING MONOOXYGENASE"/>
    <property type="match status" value="1"/>
</dbReference>
<accession>A0A815M2Z6</accession>
<proteinExistence type="predicted"/>
<keyword evidence="3" id="KW-0325">Glycoprotein</keyword>
<dbReference type="GO" id="GO:0005576">
    <property type="term" value="C:extracellular region"/>
    <property type="evidence" value="ECO:0007669"/>
    <property type="project" value="TreeGrafter"/>
</dbReference>
<keyword evidence="2" id="KW-0677">Repeat</keyword>
<evidence type="ECO:0000313" key="7">
    <source>
        <dbReference type="Proteomes" id="UP000663852"/>
    </source>
</evidence>
<keyword evidence="1" id="KW-0732">Signal</keyword>
<name>A0A815M2Z6_ADIRI</name>
<dbReference type="SUPFAM" id="SSF101898">
    <property type="entry name" value="NHL repeat"/>
    <property type="match status" value="1"/>
</dbReference>
<dbReference type="CDD" id="cd05819">
    <property type="entry name" value="NHL"/>
    <property type="match status" value="1"/>
</dbReference>